<reference evidence="2 3" key="1">
    <citation type="submission" date="2015-07" db="EMBL/GenBank/DDBJ databases">
        <title>Foodborne Vibrio parahaemolyticus Isolates.</title>
        <authorList>
            <person name="Ronholm J."/>
            <person name="Petronella N."/>
            <person name="Kenwell R."/>
            <person name="Banerjee S."/>
        </authorList>
    </citation>
    <scope>NUCLEOTIDE SEQUENCE [LARGE SCALE GENOMIC DNA]</scope>
    <source>
        <strain evidence="2 3">HS-06-05</strain>
    </source>
</reference>
<comment type="caution">
    <text evidence="2">The sequence shown here is derived from an EMBL/GenBank/DDBJ whole genome shotgun (WGS) entry which is preliminary data.</text>
</comment>
<evidence type="ECO:0000256" key="1">
    <source>
        <dbReference type="SAM" id="Phobius"/>
    </source>
</evidence>
<feature type="transmembrane region" description="Helical" evidence="1">
    <location>
        <begin position="40"/>
        <end position="58"/>
    </location>
</feature>
<keyword evidence="1" id="KW-0812">Transmembrane</keyword>
<evidence type="ECO:0000313" key="3">
    <source>
        <dbReference type="Proteomes" id="UP000037697"/>
    </source>
</evidence>
<keyword evidence="1" id="KW-1133">Transmembrane helix</keyword>
<dbReference type="EMBL" id="LIRS01000126">
    <property type="protein sequence ID" value="KOY22729.1"/>
    <property type="molecule type" value="Genomic_DNA"/>
</dbReference>
<dbReference type="AlphaFoldDB" id="A0AAW3IRP8"/>
<organism evidence="2 3">
    <name type="scientific">Vibrio parahaemolyticus</name>
    <dbReference type="NCBI Taxonomy" id="670"/>
    <lineage>
        <taxon>Bacteria</taxon>
        <taxon>Pseudomonadati</taxon>
        <taxon>Pseudomonadota</taxon>
        <taxon>Gammaproteobacteria</taxon>
        <taxon>Vibrionales</taxon>
        <taxon>Vibrionaceae</taxon>
        <taxon>Vibrio</taxon>
    </lineage>
</organism>
<dbReference type="RefSeq" id="WP_029804229.1">
    <property type="nucleotide sequence ID" value="NZ_JAMQAC010000027.1"/>
</dbReference>
<keyword evidence="1" id="KW-0472">Membrane</keyword>
<accession>A0AAW3IRP8</accession>
<sequence>MVTVKSKQSLKGAIFSGEDEIKVDDPELAKWIIAIYAIKQVAWCAAIVVVAAGLYTLIGTGGVGAPITAGLTASAAGIVGFSGASAMVGLGVAMGGIAGLKLLRNDYKITEKTSNTVTLKKK</sequence>
<gene>
    <name evidence="2" type="ORF">ACX05_21135</name>
</gene>
<evidence type="ECO:0000313" key="2">
    <source>
        <dbReference type="EMBL" id="KOY22729.1"/>
    </source>
</evidence>
<protein>
    <submittedName>
        <fullName evidence="2">Uncharacterized protein</fullName>
    </submittedName>
</protein>
<name>A0AAW3IRP8_VIBPH</name>
<feature type="transmembrane region" description="Helical" evidence="1">
    <location>
        <begin position="78"/>
        <end position="103"/>
    </location>
</feature>
<dbReference type="Proteomes" id="UP000037697">
    <property type="component" value="Unassembled WGS sequence"/>
</dbReference>
<proteinExistence type="predicted"/>